<dbReference type="AlphaFoldDB" id="A0A0H2R3U9"/>
<feature type="region of interest" description="Disordered" evidence="1">
    <location>
        <begin position="59"/>
        <end position="106"/>
    </location>
</feature>
<feature type="compositionally biased region" description="Acidic residues" evidence="1">
    <location>
        <begin position="67"/>
        <end position="77"/>
    </location>
</feature>
<evidence type="ECO:0000313" key="2">
    <source>
        <dbReference type="EMBL" id="KLO06489.1"/>
    </source>
</evidence>
<dbReference type="Proteomes" id="UP000053477">
    <property type="component" value="Unassembled WGS sequence"/>
</dbReference>
<protein>
    <submittedName>
        <fullName evidence="2">Uncharacterized protein</fullName>
    </submittedName>
</protein>
<name>A0A0H2R3U9_9AGAM</name>
<organism evidence="2 3">
    <name type="scientific">Schizopora paradoxa</name>
    <dbReference type="NCBI Taxonomy" id="27342"/>
    <lineage>
        <taxon>Eukaryota</taxon>
        <taxon>Fungi</taxon>
        <taxon>Dikarya</taxon>
        <taxon>Basidiomycota</taxon>
        <taxon>Agaricomycotina</taxon>
        <taxon>Agaricomycetes</taxon>
        <taxon>Hymenochaetales</taxon>
        <taxon>Schizoporaceae</taxon>
        <taxon>Schizopora</taxon>
    </lineage>
</organism>
<proteinExistence type="predicted"/>
<gene>
    <name evidence="2" type="ORF">SCHPADRAFT_895385</name>
</gene>
<dbReference type="EMBL" id="KQ086202">
    <property type="protein sequence ID" value="KLO06489.1"/>
    <property type="molecule type" value="Genomic_DNA"/>
</dbReference>
<evidence type="ECO:0000313" key="3">
    <source>
        <dbReference type="Proteomes" id="UP000053477"/>
    </source>
</evidence>
<reference evidence="2 3" key="1">
    <citation type="submission" date="2015-04" db="EMBL/GenBank/DDBJ databases">
        <title>Complete genome sequence of Schizopora paradoxa KUC8140, a cosmopolitan wood degrader in East Asia.</title>
        <authorList>
            <consortium name="DOE Joint Genome Institute"/>
            <person name="Min B."/>
            <person name="Park H."/>
            <person name="Jang Y."/>
            <person name="Kim J.-J."/>
            <person name="Kim K.H."/>
            <person name="Pangilinan J."/>
            <person name="Lipzen A."/>
            <person name="Riley R."/>
            <person name="Grigoriev I.V."/>
            <person name="Spatafora J.W."/>
            <person name="Choi I.-G."/>
        </authorList>
    </citation>
    <scope>NUCLEOTIDE SEQUENCE [LARGE SCALE GENOMIC DNA]</scope>
    <source>
        <strain evidence="2 3">KUC8140</strain>
    </source>
</reference>
<dbReference type="InParanoid" id="A0A0H2R3U9"/>
<sequence>MELVDLDASRQFVCRHCHEVSDLFEGDYLPFFRFGANRASVEAIADTSLPWWNPDSSVPSHLTRDDGDSDPSWDGDPEPSNLVSSDTEAELPSGPEGPPPLASPAVKVDPATVHRAAPVFPSSTAHTAKTTLVLDFSTRDPQRAYGPPRARDSKTWGRIVATNLEGLHAFSLSTSIDRLDVVPDPKDHVRNTLVYIRAEFPDEPDVSLVSYRYHLDHFLLKCSDFGLVYDSIFVFIHTPFAEDGLLFPFEHRAPVHVRHYQKMFFTPQLVALFKQHRTHAFFSHVRAECFSNPQAYHSLFTFCTSVFDHTFFVPATGAEAMYLATPFVLRVVAFLGDSCASSACSSAELGVQMWSLLDRAGCLAYLQWFFAITAFNAPFRRGRYQELRKYVYLPQWAEGNSYHTYLDANAIGSGPFGIDPCSFRPLAAECPKCKKKVAKWEEVERRPRAFRQGSKDFQPYELVRLQHTCGERVEAHRPAEFLARQMGWAFEGFRKEPKVEGPGQWAVFSPRRVEKWNKQKVDGKLVYKRLQGV</sequence>
<evidence type="ECO:0000256" key="1">
    <source>
        <dbReference type="SAM" id="MobiDB-lite"/>
    </source>
</evidence>
<accession>A0A0H2R3U9</accession>
<keyword evidence="3" id="KW-1185">Reference proteome</keyword>